<evidence type="ECO:0000313" key="7">
    <source>
        <dbReference type="EMBL" id="WWD21419.1"/>
    </source>
</evidence>
<dbReference type="AlphaFoldDB" id="A0AAJ8LQM7"/>
<dbReference type="GO" id="GO:0005737">
    <property type="term" value="C:cytoplasm"/>
    <property type="evidence" value="ECO:0007669"/>
    <property type="project" value="TreeGrafter"/>
</dbReference>
<keyword evidence="5" id="KW-0408">Iron</keyword>
<dbReference type="KEGG" id="ksn:43591957"/>
<protein>
    <recommendedName>
        <fullName evidence="6">TauD/TfdA-like domain-containing protein</fullName>
    </recommendedName>
</protein>
<dbReference type="GeneID" id="43591957"/>
<proteinExistence type="inferred from homology"/>
<dbReference type="GO" id="GO:0016706">
    <property type="term" value="F:2-oxoglutarate-dependent dioxygenase activity"/>
    <property type="evidence" value="ECO:0007669"/>
    <property type="project" value="TreeGrafter"/>
</dbReference>
<evidence type="ECO:0000256" key="1">
    <source>
        <dbReference type="ARBA" id="ARBA00005896"/>
    </source>
</evidence>
<keyword evidence="8" id="KW-1185">Reference proteome</keyword>
<feature type="domain" description="TauD/TfdA-like" evidence="6">
    <location>
        <begin position="82"/>
        <end position="358"/>
    </location>
</feature>
<evidence type="ECO:0000313" key="8">
    <source>
        <dbReference type="Proteomes" id="UP000322225"/>
    </source>
</evidence>
<evidence type="ECO:0000256" key="4">
    <source>
        <dbReference type="ARBA" id="ARBA00023002"/>
    </source>
</evidence>
<reference evidence="7" key="2">
    <citation type="submission" date="2024-01" db="EMBL/GenBank/DDBJ databases">
        <title>Comparative genomics of Cryptococcus and Kwoniella reveals pathogenesis evolution and contrasting modes of karyotype evolution via chromosome fusion or intercentromeric recombination.</title>
        <authorList>
            <person name="Coelho M.A."/>
            <person name="David-Palma M."/>
            <person name="Shea T."/>
            <person name="Bowers K."/>
            <person name="McGinley-Smith S."/>
            <person name="Mohammad A.W."/>
            <person name="Gnirke A."/>
            <person name="Yurkov A.M."/>
            <person name="Nowrousian M."/>
            <person name="Sun S."/>
            <person name="Cuomo C.A."/>
            <person name="Heitman J."/>
        </authorList>
    </citation>
    <scope>NUCLEOTIDE SEQUENCE</scope>
    <source>
        <strain evidence="7">CBS 12478</strain>
    </source>
</reference>
<dbReference type="PANTHER" id="PTHR30468:SF1">
    <property type="entry name" value="ALPHA-KETOGLUTARATE-DEPENDENT SULFONATE DIOXYGENASE"/>
    <property type="match status" value="1"/>
</dbReference>
<evidence type="ECO:0000256" key="2">
    <source>
        <dbReference type="ARBA" id="ARBA00022723"/>
    </source>
</evidence>
<evidence type="ECO:0000259" key="6">
    <source>
        <dbReference type="Pfam" id="PF02668"/>
    </source>
</evidence>
<reference evidence="7" key="1">
    <citation type="submission" date="2017-08" db="EMBL/GenBank/DDBJ databases">
        <authorList>
            <person name="Cuomo C."/>
            <person name="Billmyre B."/>
            <person name="Heitman J."/>
        </authorList>
    </citation>
    <scope>NUCLEOTIDE SEQUENCE</scope>
    <source>
        <strain evidence="7">CBS 12478</strain>
    </source>
</reference>
<accession>A0AAJ8LQM7</accession>
<dbReference type="GO" id="GO:0046872">
    <property type="term" value="F:metal ion binding"/>
    <property type="evidence" value="ECO:0007669"/>
    <property type="project" value="UniProtKB-KW"/>
</dbReference>
<dbReference type="SUPFAM" id="SSF51197">
    <property type="entry name" value="Clavaminate synthase-like"/>
    <property type="match status" value="1"/>
</dbReference>
<keyword evidence="2" id="KW-0479">Metal-binding</keyword>
<dbReference type="PANTHER" id="PTHR30468">
    <property type="entry name" value="ALPHA-KETOGLUTARATE-DEPENDENT SULFONATE DIOXYGENASE"/>
    <property type="match status" value="1"/>
</dbReference>
<evidence type="ECO:0000256" key="3">
    <source>
        <dbReference type="ARBA" id="ARBA00022964"/>
    </source>
</evidence>
<dbReference type="Gene3D" id="3.60.130.10">
    <property type="entry name" value="Clavaminate synthase-like"/>
    <property type="match status" value="1"/>
</dbReference>
<dbReference type="InterPro" id="IPR051323">
    <property type="entry name" value="AtsK-like"/>
</dbReference>
<sequence length="366" mass="40620">MIMYQPQVIDMSETKTQIASATKGDNTPGRLVLKGGEQPAYPQYLPVIEHQTFPDWEEVPFVDAGTRGTPDKRHLFVSGSTHRQITPRLGEEIRGVQISQLSKEGLDDLALLAAERGVLVFRDQDFKDIGAERQLETVRHYGRLHIHPTMPTPAGLPEVIYKDPAATGPRASAIKPAEAESISSVVWHADHTAEIQPPGITFFYALELPKSGGDTLFVSATEAYNLLSDEYKKRLEGLKIVHDNTGMIEYARSQGKPARFNPSKQLHPLVRTHPATGAKILAAIGAGEGNGMPRRIHGYKQQESESVLRFLNDVLQRSGDIQARVSYEPGTVVVWDNRVVGHTPVHDFGDERRHMIRICAMAEKPF</sequence>
<evidence type="ECO:0000256" key="5">
    <source>
        <dbReference type="ARBA" id="ARBA00023004"/>
    </source>
</evidence>
<keyword evidence="4" id="KW-0560">Oxidoreductase</keyword>
<dbReference type="Proteomes" id="UP000322225">
    <property type="component" value="Chromosome 11"/>
</dbReference>
<organism evidence="7 8">
    <name type="scientific">Kwoniella shandongensis</name>
    <dbReference type="NCBI Taxonomy" id="1734106"/>
    <lineage>
        <taxon>Eukaryota</taxon>
        <taxon>Fungi</taxon>
        <taxon>Dikarya</taxon>
        <taxon>Basidiomycota</taxon>
        <taxon>Agaricomycotina</taxon>
        <taxon>Tremellomycetes</taxon>
        <taxon>Tremellales</taxon>
        <taxon>Cryptococcaceae</taxon>
        <taxon>Kwoniella</taxon>
    </lineage>
</organism>
<dbReference type="InterPro" id="IPR042098">
    <property type="entry name" value="TauD-like_sf"/>
</dbReference>
<gene>
    <name evidence="7" type="ORF">CI109_105904</name>
</gene>
<name>A0AAJ8LQM7_9TREE</name>
<keyword evidence="3" id="KW-0223">Dioxygenase</keyword>
<dbReference type="InterPro" id="IPR003819">
    <property type="entry name" value="TauD/TfdA-like"/>
</dbReference>
<dbReference type="EMBL" id="CP144061">
    <property type="protein sequence ID" value="WWD21419.1"/>
    <property type="molecule type" value="Genomic_DNA"/>
</dbReference>
<comment type="similarity">
    <text evidence="1">Belongs to the TfdA dioxygenase family.</text>
</comment>
<dbReference type="Pfam" id="PF02668">
    <property type="entry name" value="TauD"/>
    <property type="match status" value="1"/>
</dbReference>
<dbReference type="RefSeq" id="XP_065823820.1">
    <property type="nucleotide sequence ID" value="XM_065967748.1"/>
</dbReference>